<dbReference type="AlphaFoldDB" id="A0A837IJE8"/>
<sequence>MINFVDAMTNFYILGALLAIGIILLVILAKKSR</sequence>
<keyword evidence="1" id="KW-1133">Transmembrane helix</keyword>
<name>A0A837IJE8_9BACT</name>
<feature type="transmembrane region" description="Helical" evidence="1">
    <location>
        <begin position="12"/>
        <end position="29"/>
    </location>
</feature>
<organism evidence="2 3">
    <name type="scientific">Candidatus Azambacteria bacterium GW2011_GWC2_45_7b</name>
    <dbReference type="NCBI Taxonomy" id="1618621"/>
    <lineage>
        <taxon>Bacteria</taxon>
        <taxon>Candidatus Azamiibacteriota</taxon>
    </lineage>
</organism>
<evidence type="ECO:0000256" key="1">
    <source>
        <dbReference type="SAM" id="Phobius"/>
    </source>
</evidence>
<evidence type="ECO:0000313" key="3">
    <source>
        <dbReference type="Proteomes" id="UP000034909"/>
    </source>
</evidence>
<accession>A0A837IJE8</accession>
<protein>
    <submittedName>
        <fullName evidence="2">Uncharacterized protein</fullName>
    </submittedName>
</protein>
<comment type="caution">
    <text evidence="2">The sequence shown here is derived from an EMBL/GenBank/DDBJ whole genome shotgun (WGS) entry which is preliminary data.</text>
</comment>
<dbReference type="EMBL" id="LCLF01000001">
    <property type="protein sequence ID" value="KKU13119.1"/>
    <property type="molecule type" value="Genomic_DNA"/>
</dbReference>
<proteinExistence type="predicted"/>
<reference evidence="2 3" key="1">
    <citation type="journal article" date="2015" name="Nature">
        <title>rRNA introns, odd ribosomes, and small enigmatic genomes across a large radiation of phyla.</title>
        <authorList>
            <person name="Brown C.T."/>
            <person name="Hug L.A."/>
            <person name="Thomas B.C."/>
            <person name="Sharon I."/>
            <person name="Castelle C.J."/>
            <person name="Singh A."/>
            <person name="Wilkins M.J."/>
            <person name="Williams K.H."/>
            <person name="Banfield J.F."/>
        </authorList>
    </citation>
    <scope>NUCLEOTIDE SEQUENCE [LARGE SCALE GENOMIC DNA]</scope>
</reference>
<keyword evidence="1" id="KW-0472">Membrane</keyword>
<evidence type="ECO:0000313" key="2">
    <source>
        <dbReference type="EMBL" id="KKU13119.1"/>
    </source>
</evidence>
<keyword evidence="1" id="KW-0812">Transmembrane</keyword>
<gene>
    <name evidence="2" type="ORF">UX18_C0001G0010</name>
</gene>
<dbReference type="Proteomes" id="UP000034909">
    <property type="component" value="Unassembled WGS sequence"/>
</dbReference>